<dbReference type="Proteomes" id="UP001418222">
    <property type="component" value="Unassembled WGS sequence"/>
</dbReference>
<protein>
    <submittedName>
        <fullName evidence="2">Uncharacterized protein</fullName>
    </submittedName>
</protein>
<evidence type="ECO:0000313" key="3">
    <source>
        <dbReference type="Proteomes" id="UP001418222"/>
    </source>
</evidence>
<gene>
    <name evidence="2" type="ORF">KSP39_PZI009679</name>
</gene>
<reference evidence="2 3" key="1">
    <citation type="journal article" date="2022" name="Nat. Plants">
        <title>Genomes of leafy and leafless Platanthera orchids illuminate the evolution of mycoheterotrophy.</title>
        <authorList>
            <person name="Li M.H."/>
            <person name="Liu K.W."/>
            <person name="Li Z."/>
            <person name="Lu H.C."/>
            <person name="Ye Q.L."/>
            <person name="Zhang D."/>
            <person name="Wang J.Y."/>
            <person name="Li Y.F."/>
            <person name="Zhong Z.M."/>
            <person name="Liu X."/>
            <person name="Yu X."/>
            <person name="Liu D.K."/>
            <person name="Tu X.D."/>
            <person name="Liu B."/>
            <person name="Hao Y."/>
            <person name="Liao X.Y."/>
            <person name="Jiang Y.T."/>
            <person name="Sun W.H."/>
            <person name="Chen J."/>
            <person name="Chen Y.Q."/>
            <person name="Ai Y."/>
            <person name="Zhai J.W."/>
            <person name="Wu S.S."/>
            <person name="Zhou Z."/>
            <person name="Hsiao Y.Y."/>
            <person name="Wu W.L."/>
            <person name="Chen Y.Y."/>
            <person name="Lin Y.F."/>
            <person name="Hsu J.L."/>
            <person name="Li C.Y."/>
            <person name="Wang Z.W."/>
            <person name="Zhao X."/>
            <person name="Zhong W.Y."/>
            <person name="Ma X.K."/>
            <person name="Ma L."/>
            <person name="Huang J."/>
            <person name="Chen G.Z."/>
            <person name="Huang M.Z."/>
            <person name="Huang L."/>
            <person name="Peng D.H."/>
            <person name="Luo Y.B."/>
            <person name="Zou S.Q."/>
            <person name="Chen S.P."/>
            <person name="Lan S."/>
            <person name="Tsai W.C."/>
            <person name="Van de Peer Y."/>
            <person name="Liu Z.J."/>
        </authorList>
    </citation>
    <scope>NUCLEOTIDE SEQUENCE [LARGE SCALE GENOMIC DNA]</scope>
    <source>
        <strain evidence="2">Lor287</strain>
    </source>
</reference>
<comment type="caution">
    <text evidence="2">The sequence shown here is derived from an EMBL/GenBank/DDBJ whole genome shotgun (WGS) entry which is preliminary data.</text>
</comment>
<proteinExistence type="predicted"/>
<evidence type="ECO:0000313" key="2">
    <source>
        <dbReference type="EMBL" id="KAK8943064.1"/>
    </source>
</evidence>
<accession>A0AAP0G808</accession>
<sequence length="58" mass="6675">MDVAKSLPCSSTLGWYSLHVNGEVQMRKGLHWIPRHQETRKGEASDEMLRGVENKHRS</sequence>
<evidence type="ECO:0000256" key="1">
    <source>
        <dbReference type="SAM" id="MobiDB-lite"/>
    </source>
</evidence>
<organism evidence="2 3">
    <name type="scientific">Platanthera zijinensis</name>
    <dbReference type="NCBI Taxonomy" id="2320716"/>
    <lineage>
        <taxon>Eukaryota</taxon>
        <taxon>Viridiplantae</taxon>
        <taxon>Streptophyta</taxon>
        <taxon>Embryophyta</taxon>
        <taxon>Tracheophyta</taxon>
        <taxon>Spermatophyta</taxon>
        <taxon>Magnoliopsida</taxon>
        <taxon>Liliopsida</taxon>
        <taxon>Asparagales</taxon>
        <taxon>Orchidaceae</taxon>
        <taxon>Orchidoideae</taxon>
        <taxon>Orchideae</taxon>
        <taxon>Orchidinae</taxon>
        <taxon>Platanthera</taxon>
    </lineage>
</organism>
<dbReference type="AlphaFoldDB" id="A0AAP0G808"/>
<keyword evidence="3" id="KW-1185">Reference proteome</keyword>
<dbReference type="EMBL" id="JBBWWQ010000007">
    <property type="protein sequence ID" value="KAK8943064.1"/>
    <property type="molecule type" value="Genomic_DNA"/>
</dbReference>
<feature type="region of interest" description="Disordered" evidence="1">
    <location>
        <begin position="35"/>
        <end position="58"/>
    </location>
</feature>
<name>A0AAP0G808_9ASPA</name>